<reference evidence="7 8" key="1">
    <citation type="submission" date="2014-07" db="EMBL/GenBank/DDBJ databases">
        <title>Tepidicaulis marinum gen. nov., sp. nov., a novel marine bacterium denitrifying nitrate to nitrous oxide strictly under microaerobic conditions.</title>
        <authorList>
            <person name="Takeuchi M."/>
            <person name="Yamagishi T."/>
            <person name="Kamagata Y."/>
            <person name="Oshima K."/>
            <person name="Hattori M."/>
            <person name="Katayama T."/>
            <person name="Hanada S."/>
            <person name="Tamaki H."/>
            <person name="Marumo K."/>
            <person name="Maeda H."/>
            <person name="Nedachi M."/>
            <person name="Iwasaki W."/>
            <person name="Suwa Y."/>
            <person name="Sakata S."/>
        </authorList>
    </citation>
    <scope>NUCLEOTIDE SEQUENCE [LARGE SCALE GENOMIC DNA]</scope>
    <source>
        <strain evidence="7 8">MA2</strain>
    </source>
</reference>
<dbReference type="PANTHER" id="PTHR30238:SF4">
    <property type="entry name" value="SLL1022 PROTEIN"/>
    <property type="match status" value="1"/>
</dbReference>
<evidence type="ECO:0000256" key="5">
    <source>
        <dbReference type="ARBA" id="ARBA00023136"/>
    </source>
</evidence>
<evidence type="ECO:0000313" key="7">
    <source>
        <dbReference type="EMBL" id="GAK44491.1"/>
    </source>
</evidence>
<sequence length="244" mass="26401">MLDLLTDPQAWASLLTLTVLEVVLGIDNLIFLSILAARAPEHQREKIRKIGLAGALLMRLALLFSIAWMASLTTVLFEVFDLGISWRDIVLLGGGLFLLAKGTTEIHHMLEGADDGPQAKAGTTMAAAIVQIMLLDVVFSLDSVITAVGIAEHLEIMVLAIVIAMAVMLFAAKPVGDFVLAHPTVKMLALAFLLLVGVSLMADGLHFHIPRGYIYAAIAFSITVESLNLWVAARRKRRKIENPG</sequence>
<evidence type="ECO:0000256" key="6">
    <source>
        <dbReference type="SAM" id="Phobius"/>
    </source>
</evidence>
<evidence type="ECO:0000256" key="4">
    <source>
        <dbReference type="ARBA" id="ARBA00022989"/>
    </source>
</evidence>
<name>A0A081B8X3_9HYPH</name>
<dbReference type="Proteomes" id="UP000028702">
    <property type="component" value="Unassembled WGS sequence"/>
</dbReference>
<dbReference type="PANTHER" id="PTHR30238">
    <property type="entry name" value="MEMBRANE BOUND PREDICTED REDOX MODULATOR"/>
    <property type="match status" value="1"/>
</dbReference>
<comment type="similarity">
    <text evidence="2">Belongs to the TerC family.</text>
</comment>
<dbReference type="GO" id="GO:0016020">
    <property type="term" value="C:membrane"/>
    <property type="evidence" value="ECO:0007669"/>
    <property type="project" value="UniProtKB-SubCell"/>
</dbReference>
<keyword evidence="8" id="KW-1185">Reference proteome</keyword>
<dbReference type="Pfam" id="PF03741">
    <property type="entry name" value="TerC"/>
    <property type="match status" value="1"/>
</dbReference>
<dbReference type="EMBL" id="BBIO01000004">
    <property type="protein sequence ID" value="GAK44491.1"/>
    <property type="molecule type" value="Genomic_DNA"/>
</dbReference>
<evidence type="ECO:0000313" key="8">
    <source>
        <dbReference type="Proteomes" id="UP000028702"/>
    </source>
</evidence>
<feature type="transmembrane region" description="Helical" evidence="6">
    <location>
        <begin position="56"/>
        <end position="77"/>
    </location>
</feature>
<dbReference type="RefSeq" id="WP_045443886.1">
    <property type="nucleotide sequence ID" value="NZ_BBIO01000004.1"/>
</dbReference>
<evidence type="ECO:0000256" key="1">
    <source>
        <dbReference type="ARBA" id="ARBA00004141"/>
    </source>
</evidence>
<feature type="transmembrane region" description="Helical" evidence="6">
    <location>
        <begin position="187"/>
        <end position="207"/>
    </location>
</feature>
<accession>A0A081B8X3</accession>
<feature type="transmembrane region" description="Helical" evidence="6">
    <location>
        <begin position="156"/>
        <end position="175"/>
    </location>
</feature>
<organism evidence="7 8">
    <name type="scientific">Tepidicaulis marinus</name>
    <dbReference type="NCBI Taxonomy" id="1333998"/>
    <lineage>
        <taxon>Bacteria</taxon>
        <taxon>Pseudomonadati</taxon>
        <taxon>Pseudomonadota</taxon>
        <taxon>Alphaproteobacteria</taxon>
        <taxon>Hyphomicrobiales</taxon>
        <taxon>Parvibaculaceae</taxon>
        <taxon>Tepidicaulis</taxon>
    </lineage>
</organism>
<keyword evidence="3 6" id="KW-0812">Transmembrane</keyword>
<dbReference type="AlphaFoldDB" id="A0A081B8X3"/>
<evidence type="ECO:0000256" key="2">
    <source>
        <dbReference type="ARBA" id="ARBA00007511"/>
    </source>
</evidence>
<feature type="transmembrane region" description="Helical" evidence="6">
    <location>
        <begin position="83"/>
        <end position="100"/>
    </location>
</feature>
<keyword evidence="5 6" id="KW-0472">Membrane</keyword>
<protein>
    <submittedName>
        <fullName evidence="7">Integral membrane protein TerC</fullName>
    </submittedName>
</protein>
<evidence type="ECO:0000256" key="3">
    <source>
        <dbReference type="ARBA" id="ARBA00022692"/>
    </source>
</evidence>
<comment type="caution">
    <text evidence="7">The sequence shown here is derived from an EMBL/GenBank/DDBJ whole genome shotgun (WGS) entry which is preliminary data.</text>
</comment>
<feature type="transmembrane region" description="Helical" evidence="6">
    <location>
        <begin position="128"/>
        <end position="150"/>
    </location>
</feature>
<feature type="transmembrane region" description="Helical" evidence="6">
    <location>
        <begin position="12"/>
        <end position="35"/>
    </location>
</feature>
<gene>
    <name evidence="7" type="ORF">M2A_0990</name>
</gene>
<dbReference type="STRING" id="1333998.M2A_0990"/>
<dbReference type="InterPro" id="IPR005496">
    <property type="entry name" value="Integral_membrane_TerC"/>
</dbReference>
<feature type="transmembrane region" description="Helical" evidence="6">
    <location>
        <begin position="213"/>
        <end position="233"/>
    </location>
</feature>
<comment type="subcellular location">
    <subcellularLocation>
        <location evidence="1">Membrane</location>
        <topology evidence="1">Multi-pass membrane protein</topology>
    </subcellularLocation>
</comment>
<proteinExistence type="inferred from homology"/>
<dbReference type="eggNOG" id="COG0861">
    <property type="taxonomic scope" value="Bacteria"/>
</dbReference>
<keyword evidence="4 6" id="KW-1133">Transmembrane helix</keyword>